<sequence length="684" mass="76168">MEESCWFSQTVICLKTRKFESEEQATEVSEESKPPAQQTQSLGKTASRASFSEEMSHYSDAQDVESATAVAAAALSIHSNEEAKLQYQKGTRESIPISRTKTLQDLMTGRPNKEARDAGEVSMKDQRAQESAFPSRYPNRASSSRPSTPANGHQNQKGSPGRRNAADAKADAWERAQMKKIQRRYEKVKATIDAWENEKKMKAKAKMERRKSEIEQRRARNMQHYQIKQARIDQIAGGARAQVEEKRRNEESKGCAIHTPLFTFHTPLINFCSLIFFNSSDPTAKNQKSVGEVKRGVSNYDVTELKLENGQLAMHGLGALLTAQSNPTWSRSRACDTLESIVDQATCHKRDPNIIRHDQTPANTSSVVASSGETWTDSSVQVPPAQGWIRKRSRSYSGFFENNFSTNSIHEEHADPSSCASPGASVRLCRDNHKTTSTLVSFESPPSLKTKSTDEDSASHGGLENRDDGRETTKGGGSSRSHSTRPRRAAAVHNQSERKRRDLINQKIKALQRLVPNASKTDKASMLDEVIKYLQQLQAQVQMMHNLRNFMANGHMNMNMMVPLEMQQLQLQHLHQMSLLAHMGIGMGSRIHPTPVVAAALPSFMPPFMMPLLIPPHPPPQAKAEPTSTNNGSDPLPDPYCALLAQQSMSMDLFNRMAALYRQEVTPATAASSSQPRSNHVRRN</sequence>
<dbReference type="CDD" id="cd11445">
    <property type="entry name" value="bHLH_AtPIF_like"/>
    <property type="match status" value="1"/>
</dbReference>
<dbReference type="InterPro" id="IPR011598">
    <property type="entry name" value="bHLH_dom"/>
</dbReference>
<dbReference type="InterPro" id="IPR036638">
    <property type="entry name" value="HLH_DNA-bd_sf"/>
</dbReference>
<feature type="coiled-coil region" evidence="7">
    <location>
        <begin position="178"/>
        <end position="217"/>
    </location>
</feature>
<feature type="region of interest" description="Disordered" evidence="8">
    <location>
        <begin position="78"/>
        <end position="172"/>
    </location>
</feature>
<keyword evidence="5" id="KW-0804">Transcription</keyword>
<proteinExistence type="inferred from homology"/>
<keyword evidence="4" id="KW-0238">DNA-binding</keyword>
<comment type="similarity">
    <text evidence="2">Belongs to the remorin family.</text>
</comment>
<keyword evidence="7" id="KW-0175">Coiled coil</keyword>
<dbReference type="STRING" id="3750.A0A498I2S6"/>
<feature type="region of interest" description="Disordered" evidence="8">
    <location>
        <begin position="22"/>
        <end position="65"/>
    </location>
</feature>
<dbReference type="PROSITE" id="PS50888">
    <property type="entry name" value="BHLH"/>
    <property type="match status" value="1"/>
</dbReference>
<organism evidence="10 11">
    <name type="scientific">Malus domestica</name>
    <name type="common">Apple</name>
    <name type="synonym">Pyrus malus</name>
    <dbReference type="NCBI Taxonomy" id="3750"/>
    <lineage>
        <taxon>Eukaryota</taxon>
        <taxon>Viridiplantae</taxon>
        <taxon>Streptophyta</taxon>
        <taxon>Embryophyta</taxon>
        <taxon>Tracheophyta</taxon>
        <taxon>Spermatophyta</taxon>
        <taxon>Magnoliopsida</taxon>
        <taxon>eudicotyledons</taxon>
        <taxon>Gunneridae</taxon>
        <taxon>Pentapetalae</taxon>
        <taxon>rosids</taxon>
        <taxon>fabids</taxon>
        <taxon>Rosales</taxon>
        <taxon>Rosaceae</taxon>
        <taxon>Amygdaloideae</taxon>
        <taxon>Maleae</taxon>
        <taxon>Malus</taxon>
    </lineage>
</organism>
<feature type="compositionally biased region" description="Polar residues" evidence="8">
    <location>
        <begin position="140"/>
        <end position="158"/>
    </location>
</feature>
<dbReference type="Gene3D" id="4.10.280.10">
    <property type="entry name" value="Helix-loop-helix DNA-binding domain"/>
    <property type="match status" value="1"/>
</dbReference>
<dbReference type="InterPro" id="IPR047265">
    <property type="entry name" value="PIF1-like_bHLH"/>
</dbReference>
<dbReference type="PANTHER" id="PTHR45855:SF12">
    <property type="entry name" value="TRANSCRIPTION FACTOR PIF7-LIKE ISOFORM X1"/>
    <property type="match status" value="1"/>
</dbReference>
<dbReference type="Pfam" id="PF03763">
    <property type="entry name" value="Remorin_C"/>
    <property type="match status" value="1"/>
</dbReference>
<feature type="compositionally biased region" description="Basic and acidic residues" evidence="8">
    <location>
        <begin position="451"/>
        <end position="473"/>
    </location>
</feature>
<dbReference type="Pfam" id="PF00010">
    <property type="entry name" value="HLH"/>
    <property type="match status" value="1"/>
</dbReference>
<evidence type="ECO:0000256" key="6">
    <source>
        <dbReference type="ARBA" id="ARBA00023242"/>
    </source>
</evidence>
<dbReference type="AlphaFoldDB" id="A0A498I2S6"/>
<name>A0A498I2S6_MALDO</name>
<evidence type="ECO:0000256" key="8">
    <source>
        <dbReference type="SAM" id="MobiDB-lite"/>
    </source>
</evidence>
<dbReference type="SMART" id="SM00353">
    <property type="entry name" value="HLH"/>
    <property type="match status" value="1"/>
</dbReference>
<feature type="compositionally biased region" description="Polar residues" evidence="8">
    <location>
        <begin position="360"/>
        <end position="381"/>
    </location>
</feature>
<feature type="domain" description="BHLH" evidence="9">
    <location>
        <begin position="488"/>
        <end position="537"/>
    </location>
</feature>
<gene>
    <name evidence="10" type="ORF">DVH24_023744</name>
</gene>
<evidence type="ECO:0000256" key="2">
    <source>
        <dbReference type="ARBA" id="ARBA00005711"/>
    </source>
</evidence>
<dbReference type="GO" id="GO:0046983">
    <property type="term" value="F:protein dimerization activity"/>
    <property type="evidence" value="ECO:0007669"/>
    <property type="project" value="InterPro"/>
</dbReference>
<reference evidence="10 11" key="1">
    <citation type="submission" date="2018-10" db="EMBL/GenBank/DDBJ databases">
        <title>A high-quality apple genome assembly.</title>
        <authorList>
            <person name="Hu J."/>
        </authorList>
    </citation>
    <scope>NUCLEOTIDE SEQUENCE [LARGE SCALE GENOMIC DNA]</scope>
    <source>
        <strain evidence="11">cv. HFTH1</strain>
        <tissue evidence="10">Young leaf</tissue>
    </source>
</reference>
<accession>A0A498I2S6</accession>
<evidence type="ECO:0000256" key="3">
    <source>
        <dbReference type="ARBA" id="ARBA00023015"/>
    </source>
</evidence>
<dbReference type="GO" id="GO:0003677">
    <property type="term" value="F:DNA binding"/>
    <property type="evidence" value="ECO:0007669"/>
    <property type="project" value="UniProtKB-KW"/>
</dbReference>
<evidence type="ECO:0000313" key="11">
    <source>
        <dbReference type="Proteomes" id="UP000290289"/>
    </source>
</evidence>
<feature type="compositionally biased region" description="Polar residues" evidence="8">
    <location>
        <begin position="35"/>
        <end position="50"/>
    </location>
</feature>
<comment type="subcellular location">
    <subcellularLocation>
        <location evidence="1">Nucleus</location>
    </subcellularLocation>
</comment>
<feature type="region of interest" description="Disordered" evidence="8">
    <location>
        <begin position="352"/>
        <end position="386"/>
    </location>
</feature>
<feature type="compositionally biased region" description="Basic and acidic residues" evidence="8">
    <location>
        <begin position="111"/>
        <end position="128"/>
    </location>
</feature>
<dbReference type="SUPFAM" id="SSF47459">
    <property type="entry name" value="HLH, helix-loop-helix DNA-binding domain"/>
    <property type="match status" value="1"/>
</dbReference>
<dbReference type="InterPro" id="IPR031066">
    <property type="entry name" value="bHLH_ALC-like_plant"/>
</dbReference>
<feature type="region of interest" description="Disordered" evidence="8">
    <location>
        <begin position="437"/>
        <end position="500"/>
    </location>
</feature>
<dbReference type="EMBL" id="RDQH01000340">
    <property type="protein sequence ID" value="RXH77470.1"/>
    <property type="molecule type" value="Genomic_DNA"/>
</dbReference>
<evidence type="ECO:0000256" key="4">
    <source>
        <dbReference type="ARBA" id="ARBA00023125"/>
    </source>
</evidence>
<feature type="region of interest" description="Disordered" evidence="8">
    <location>
        <begin position="616"/>
        <end position="636"/>
    </location>
</feature>
<dbReference type="InterPro" id="IPR005516">
    <property type="entry name" value="Remorin_C"/>
</dbReference>
<keyword evidence="3" id="KW-0805">Transcription regulation</keyword>
<evidence type="ECO:0000256" key="1">
    <source>
        <dbReference type="ARBA" id="ARBA00004123"/>
    </source>
</evidence>
<keyword evidence="6" id="KW-0539">Nucleus</keyword>
<protein>
    <recommendedName>
        <fullName evidence="9">BHLH domain-containing protein</fullName>
    </recommendedName>
</protein>
<evidence type="ECO:0000256" key="7">
    <source>
        <dbReference type="SAM" id="Coils"/>
    </source>
</evidence>
<dbReference type="GO" id="GO:0005634">
    <property type="term" value="C:nucleus"/>
    <property type="evidence" value="ECO:0007669"/>
    <property type="project" value="UniProtKB-SubCell"/>
</dbReference>
<keyword evidence="11" id="KW-1185">Reference proteome</keyword>
<evidence type="ECO:0000259" key="9">
    <source>
        <dbReference type="PROSITE" id="PS50888"/>
    </source>
</evidence>
<evidence type="ECO:0000256" key="5">
    <source>
        <dbReference type="ARBA" id="ARBA00023163"/>
    </source>
</evidence>
<dbReference type="PANTHER" id="PTHR45855">
    <property type="entry name" value="TRANSCRIPTION FACTOR PIF1-RELATED"/>
    <property type="match status" value="1"/>
</dbReference>
<dbReference type="Proteomes" id="UP000290289">
    <property type="component" value="Chromosome 14"/>
</dbReference>
<comment type="caution">
    <text evidence="10">The sequence shown here is derived from an EMBL/GenBank/DDBJ whole genome shotgun (WGS) entry which is preliminary data.</text>
</comment>
<evidence type="ECO:0000313" key="10">
    <source>
        <dbReference type="EMBL" id="RXH77470.1"/>
    </source>
</evidence>